<dbReference type="GO" id="GO:0008270">
    <property type="term" value="F:zinc ion binding"/>
    <property type="evidence" value="ECO:0007669"/>
    <property type="project" value="UniProtKB-UniRule"/>
</dbReference>
<dbReference type="CDD" id="cd01283">
    <property type="entry name" value="cytidine_deaminase"/>
    <property type="match status" value="1"/>
</dbReference>
<dbReference type="Pfam" id="PF00383">
    <property type="entry name" value="dCMP_cyt_deam_1"/>
    <property type="match status" value="1"/>
</dbReference>
<dbReference type="NCBIfam" id="TIGR01354">
    <property type="entry name" value="cyt_deam_tetra"/>
    <property type="match status" value="1"/>
</dbReference>
<dbReference type="InterPro" id="IPR002125">
    <property type="entry name" value="CMP_dCMP_dom"/>
</dbReference>
<dbReference type="GO" id="GO:0004126">
    <property type="term" value="F:cytidine deaminase activity"/>
    <property type="evidence" value="ECO:0007669"/>
    <property type="project" value="UniProtKB-UniRule"/>
</dbReference>
<dbReference type="InterPro" id="IPR050202">
    <property type="entry name" value="Cyt/Deoxycyt_deaminase"/>
</dbReference>
<dbReference type="GO" id="GO:0005829">
    <property type="term" value="C:cytosol"/>
    <property type="evidence" value="ECO:0007669"/>
    <property type="project" value="TreeGrafter"/>
</dbReference>
<dbReference type="PANTHER" id="PTHR11644:SF2">
    <property type="entry name" value="CYTIDINE DEAMINASE"/>
    <property type="match status" value="1"/>
</dbReference>
<feature type="binding site" evidence="14">
    <location>
        <position position="56"/>
    </location>
    <ligand>
        <name>Zn(2+)</name>
        <dbReference type="ChEBI" id="CHEBI:29105"/>
        <note>catalytic</note>
    </ligand>
</feature>
<dbReference type="GO" id="GO:0042802">
    <property type="term" value="F:identical protein binding"/>
    <property type="evidence" value="ECO:0007669"/>
    <property type="project" value="UniProtKB-ARBA"/>
</dbReference>
<evidence type="ECO:0000256" key="1">
    <source>
        <dbReference type="ARBA" id="ARBA00001947"/>
    </source>
</evidence>
<dbReference type="FunFam" id="3.40.140.10:FF:000008">
    <property type="entry name" value="Cytidine deaminase"/>
    <property type="match status" value="1"/>
</dbReference>
<dbReference type="PROSITE" id="PS51747">
    <property type="entry name" value="CYT_DCMP_DEAMINASES_2"/>
    <property type="match status" value="1"/>
</dbReference>
<evidence type="ECO:0000256" key="10">
    <source>
        <dbReference type="ARBA" id="ARBA00049252"/>
    </source>
</evidence>
<evidence type="ECO:0000256" key="3">
    <source>
        <dbReference type="ARBA" id="ARBA00006576"/>
    </source>
</evidence>
<keyword evidence="6 14" id="KW-0479">Metal-binding</keyword>
<evidence type="ECO:0000256" key="4">
    <source>
        <dbReference type="ARBA" id="ARBA00012783"/>
    </source>
</evidence>
<sequence>MVDKAFEALFQAASAARAHAHVPYSHFPVGAAIRTPDGTIHAGCNVENAAYPQSQCAEATAIGVMVAAGGKAIEEIVVIGGEAGDTLLCTPCGGCRQRIREFARGDTKIHVCGPEGLRLTTTLDALLPHSFGPENLRD</sequence>
<protein>
    <recommendedName>
        <fullName evidence="5 15">Cytidine deaminase</fullName>
        <ecNumber evidence="4 15">3.5.4.5</ecNumber>
    </recommendedName>
    <alternativeName>
        <fullName evidence="9 15">Cytidine aminohydrolase</fullName>
    </alternativeName>
</protein>
<evidence type="ECO:0000256" key="8">
    <source>
        <dbReference type="ARBA" id="ARBA00022833"/>
    </source>
</evidence>
<feature type="binding site" evidence="14">
    <location>
        <position position="92"/>
    </location>
    <ligand>
        <name>Zn(2+)</name>
        <dbReference type="ChEBI" id="CHEBI:29105"/>
        <note>catalytic</note>
    </ligand>
</feature>
<feature type="binding site" evidence="14">
    <location>
        <position position="95"/>
    </location>
    <ligand>
        <name>Zn(2+)</name>
        <dbReference type="ChEBI" id="CHEBI:29105"/>
        <note>catalytic</note>
    </ligand>
</feature>
<feature type="active site" description="Proton donor" evidence="12">
    <location>
        <position position="58"/>
    </location>
</feature>
<dbReference type="PROSITE" id="PS00903">
    <property type="entry name" value="CYT_DCMP_DEAMINASES_1"/>
    <property type="match status" value="1"/>
</dbReference>
<evidence type="ECO:0000256" key="14">
    <source>
        <dbReference type="PIRSR" id="PIRSR606262-3"/>
    </source>
</evidence>
<dbReference type="AlphaFoldDB" id="A0A0A0D198"/>
<keyword evidence="7 15" id="KW-0378">Hydrolase</keyword>
<keyword evidence="8 14" id="KW-0862">Zinc</keyword>
<dbReference type="InterPro" id="IPR016192">
    <property type="entry name" value="APOBEC/CMP_deaminase_Zn-bd"/>
</dbReference>
<feature type="domain" description="CMP/dCMP-type deaminase" evidence="16">
    <location>
        <begin position="4"/>
        <end position="134"/>
    </location>
</feature>
<dbReference type="RefSeq" id="WP_034844928.1">
    <property type="nucleotide sequence ID" value="NZ_JANX01000433.1"/>
</dbReference>
<evidence type="ECO:0000313" key="17">
    <source>
        <dbReference type="EMBL" id="KGM31810.1"/>
    </source>
</evidence>
<dbReference type="Proteomes" id="UP000029995">
    <property type="component" value="Unassembled WGS sequence"/>
</dbReference>
<dbReference type="InterPro" id="IPR016193">
    <property type="entry name" value="Cytidine_deaminase-like"/>
</dbReference>
<dbReference type="EMBL" id="JANX01000433">
    <property type="protein sequence ID" value="KGM31810.1"/>
    <property type="molecule type" value="Genomic_DNA"/>
</dbReference>
<evidence type="ECO:0000259" key="16">
    <source>
        <dbReference type="PROSITE" id="PS51747"/>
    </source>
</evidence>
<gene>
    <name evidence="17" type="ORF">P409_25050</name>
</gene>
<accession>A0A0A0D198</accession>
<evidence type="ECO:0000256" key="5">
    <source>
        <dbReference type="ARBA" id="ARBA00018266"/>
    </source>
</evidence>
<feature type="binding site" evidence="13">
    <location>
        <begin position="45"/>
        <end position="51"/>
    </location>
    <ligand>
        <name>substrate</name>
    </ligand>
</feature>
<comment type="catalytic activity">
    <reaction evidence="10 15">
        <text>2'-deoxycytidine + H2O + H(+) = 2'-deoxyuridine + NH4(+)</text>
        <dbReference type="Rhea" id="RHEA:13433"/>
        <dbReference type="ChEBI" id="CHEBI:15377"/>
        <dbReference type="ChEBI" id="CHEBI:15378"/>
        <dbReference type="ChEBI" id="CHEBI:15698"/>
        <dbReference type="ChEBI" id="CHEBI:16450"/>
        <dbReference type="ChEBI" id="CHEBI:28938"/>
        <dbReference type="EC" id="3.5.4.5"/>
    </reaction>
</comment>
<evidence type="ECO:0000256" key="11">
    <source>
        <dbReference type="ARBA" id="ARBA00049558"/>
    </source>
</evidence>
<comment type="similarity">
    <text evidence="3 15">Belongs to the cytidine and deoxycytidylate deaminase family.</text>
</comment>
<dbReference type="OrthoDB" id="9795347at2"/>
<dbReference type="SUPFAM" id="SSF53927">
    <property type="entry name" value="Cytidine deaminase-like"/>
    <property type="match status" value="1"/>
</dbReference>
<proteinExistence type="inferred from homology"/>
<evidence type="ECO:0000256" key="6">
    <source>
        <dbReference type="ARBA" id="ARBA00022723"/>
    </source>
</evidence>
<dbReference type="GO" id="GO:0072527">
    <property type="term" value="P:pyrimidine-containing compound metabolic process"/>
    <property type="evidence" value="ECO:0007669"/>
    <property type="project" value="UniProtKB-ARBA"/>
</dbReference>
<evidence type="ECO:0000256" key="9">
    <source>
        <dbReference type="ARBA" id="ARBA00032005"/>
    </source>
</evidence>
<dbReference type="InterPro" id="IPR006262">
    <property type="entry name" value="Cyt_deam_tetra"/>
</dbReference>
<organism evidence="17 18">
    <name type="scientific">Inquilinus limosus MP06</name>
    <dbReference type="NCBI Taxonomy" id="1398085"/>
    <lineage>
        <taxon>Bacteria</taxon>
        <taxon>Pseudomonadati</taxon>
        <taxon>Pseudomonadota</taxon>
        <taxon>Alphaproteobacteria</taxon>
        <taxon>Rhodospirillales</taxon>
        <taxon>Rhodospirillaceae</taxon>
        <taxon>Inquilinus</taxon>
    </lineage>
</organism>
<evidence type="ECO:0000256" key="12">
    <source>
        <dbReference type="PIRSR" id="PIRSR606262-1"/>
    </source>
</evidence>
<comment type="cofactor">
    <cofactor evidence="1 14 15">
        <name>Zn(2+)</name>
        <dbReference type="ChEBI" id="CHEBI:29105"/>
    </cofactor>
</comment>
<dbReference type="PANTHER" id="PTHR11644">
    <property type="entry name" value="CYTIDINE DEAMINASE"/>
    <property type="match status" value="1"/>
</dbReference>
<comment type="caution">
    <text evidence="17">The sequence shown here is derived from an EMBL/GenBank/DDBJ whole genome shotgun (WGS) entry which is preliminary data.</text>
</comment>
<dbReference type="Gene3D" id="3.40.140.10">
    <property type="entry name" value="Cytidine Deaminase, domain 2"/>
    <property type="match status" value="1"/>
</dbReference>
<name>A0A0A0D198_9PROT</name>
<dbReference type="EC" id="3.5.4.5" evidence="4 15"/>
<reference evidence="17 18" key="1">
    <citation type="submission" date="2014-01" db="EMBL/GenBank/DDBJ databases">
        <title>Genome sequence determination for a cystic fibrosis isolate, Inquilinus limosus.</title>
        <authorList>
            <person name="Pino M."/>
            <person name="Di Conza J."/>
            <person name="Gutkind G."/>
        </authorList>
    </citation>
    <scope>NUCLEOTIDE SEQUENCE [LARGE SCALE GENOMIC DNA]</scope>
    <source>
        <strain evidence="17 18">MP06</strain>
    </source>
</reference>
<dbReference type="NCBIfam" id="NF004064">
    <property type="entry name" value="PRK05578.1"/>
    <property type="match status" value="1"/>
</dbReference>
<evidence type="ECO:0000256" key="7">
    <source>
        <dbReference type="ARBA" id="ARBA00022801"/>
    </source>
</evidence>
<dbReference type="GO" id="GO:0055086">
    <property type="term" value="P:nucleobase-containing small molecule metabolic process"/>
    <property type="evidence" value="ECO:0007669"/>
    <property type="project" value="UniProtKB-ARBA"/>
</dbReference>
<evidence type="ECO:0000313" key="18">
    <source>
        <dbReference type="Proteomes" id="UP000029995"/>
    </source>
</evidence>
<evidence type="ECO:0000256" key="2">
    <source>
        <dbReference type="ARBA" id="ARBA00003949"/>
    </source>
</evidence>
<comment type="catalytic activity">
    <reaction evidence="11 15">
        <text>cytidine + H2O + H(+) = uridine + NH4(+)</text>
        <dbReference type="Rhea" id="RHEA:16069"/>
        <dbReference type="ChEBI" id="CHEBI:15377"/>
        <dbReference type="ChEBI" id="CHEBI:15378"/>
        <dbReference type="ChEBI" id="CHEBI:16704"/>
        <dbReference type="ChEBI" id="CHEBI:17562"/>
        <dbReference type="ChEBI" id="CHEBI:28938"/>
        <dbReference type="EC" id="3.5.4.5"/>
    </reaction>
</comment>
<evidence type="ECO:0000256" key="15">
    <source>
        <dbReference type="RuleBase" id="RU364006"/>
    </source>
</evidence>
<evidence type="ECO:0000256" key="13">
    <source>
        <dbReference type="PIRSR" id="PIRSR606262-2"/>
    </source>
</evidence>
<comment type="function">
    <text evidence="2 15">This enzyme scavenges exogenous and endogenous cytidine and 2'-deoxycytidine for UMP synthesis.</text>
</comment>